<keyword evidence="4 7" id="KW-0805">Transcription regulation</keyword>
<keyword evidence="2 7" id="KW-0963">Cytoplasm</keyword>
<evidence type="ECO:0000256" key="7">
    <source>
        <dbReference type="HAMAP-Rule" id="MF_01008"/>
    </source>
</evidence>
<dbReference type="GO" id="GO:2000143">
    <property type="term" value="P:negative regulation of DNA-templated transcription initiation"/>
    <property type="evidence" value="ECO:0007669"/>
    <property type="project" value="TreeGrafter"/>
</dbReference>
<feature type="domain" description="SpoVT-AbrB" evidence="8">
    <location>
        <begin position="77"/>
        <end position="120"/>
    </location>
</feature>
<dbReference type="InterPro" id="IPR035644">
    <property type="entry name" value="MraZ_C"/>
</dbReference>
<keyword evidence="6 7" id="KW-0804">Transcription</keyword>
<protein>
    <recommendedName>
        <fullName evidence="1 7">Transcriptional regulator MraZ</fullName>
    </recommendedName>
</protein>
<dbReference type="CDD" id="cd16320">
    <property type="entry name" value="MraZ_N"/>
    <property type="match status" value="1"/>
</dbReference>
<dbReference type="Proteomes" id="UP000215215">
    <property type="component" value="Unassembled WGS sequence"/>
</dbReference>
<dbReference type="AlphaFoldDB" id="A0A235BT19"/>
<comment type="similarity">
    <text evidence="7">Belongs to the MraZ family.</text>
</comment>
<dbReference type="PANTHER" id="PTHR34701:SF1">
    <property type="entry name" value="TRANSCRIPTIONAL REGULATOR MRAZ"/>
    <property type="match status" value="1"/>
</dbReference>
<dbReference type="PROSITE" id="PS51740">
    <property type="entry name" value="SPOVT_ABRB"/>
    <property type="match status" value="2"/>
</dbReference>
<keyword evidence="5 7" id="KW-0238">DNA-binding</keyword>
<dbReference type="InterPro" id="IPR038619">
    <property type="entry name" value="MraZ_sf"/>
</dbReference>
<dbReference type="InterPro" id="IPR003444">
    <property type="entry name" value="MraZ"/>
</dbReference>
<dbReference type="InterPro" id="IPR037914">
    <property type="entry name" value="SpoVT-AbrB_sf"/>
</dbReference>
<dbReference type="NCBIfam" id="TIGR00242">
    <property type="entry name" value="division/cell wall cluster transcriptional repressor MraZ"/>
    <property type="match status" value="1"/>
</dbReference>
<evidence type="ECO:0000259" key="8">
    <source>
        <dbReference type="PROSITE" id="PS51740"/>
    </source>
</evidence>
<dbReference type="Pfam" id="PF02381">
    <property type="entry name" value="MraZ"/>
    <property type="match status" value="2"/>
</dbReference>
<accession>A0A235BT19</accession>
<dbReference type="EMBL" id="NOZQ01000118">
    <property type="protein sequence ID" value="OYD15468.1"/>
    <property type="molecule type" value="Genomic_DNA"/>
</dbReference>
<evidence type="ECO:0000256" key="6">
    <source>
        <dbReference type="ARBA" id="ARBA00023163"/>
    </source>
</evidence>
<sequence>MFNGFERHNIEEKGRLAVPAKFRKDIEDSMVVITRGYDGCLTIYTLQEWRIFEERLSKLTMADPRARRTIRWFCGNAEVLKLDRQGRVNIPQHLLDFAGVKKEVVITGILNHLEVWSIENYERQNLSGDPSEIEGIEGMEVL</sequence>
<evidence type="ECO:0000256" key="4">
    <source>
        <dbReference type="ARBA" id="ARBA00023015"/>
    </source>
</evidence>
<dbReference type="SUPFAM" id="SSF89447">
    <property type="entry name" value="AbrB/MazE/MraZ-like"/>
    <property type="match status" value="1"/>
</dbReference>
<comment type="subcellular location">
    <subcellularLocation>
        <location evidence="7">Cytoplasm</location>
        <location evidence="7">Nucleoid</location>
    </subcellularLocation>
</comment>
<evidence type="ECO:0000256" key="1">
    <source>
        <dbReference type="ARBA" id="ARBA00013860"/>
    </source>
</evidence>
<gene>
    <name evidence="7 9" type="primary">mraZ</name>
    <name evidence="9" type="ORF">CH333_05640</name>
</gene>
<comment type="caution">
    <text evidence="9">The sequence shown here is derived from an EMBL/GenBank/DDBJ whole genome shotgun (WGS) entry which is preliminary data.</text>
</comment>
<dbReference type="Gene3D" id="3.40.1550.20">
    <property type="entry name" value="Transcriptional regulator MraZ domain"/>
    <property type="match status" value="1"/>
</dbReference>
<organism evidence="9 10">
    <name type="scientific">candidate division WOR-3 bacterium JGI_Cruoil_03_44_89</name>
    <dbReference type="NCBI Taxonomy" id="1973748"/>
    <lineage>
        <taxon>Bacteria</taxon>
        <taxon>Bacteria division WOR-3</taxon>
    </lineage>
</organism>
<evidence type="ECO:0000313" key="9">
    <source>
        <dbReference type="EMBL" id="OYD15468.1"/>
    </source>
</evidence>
<dbReference type="GO" id="GO:0003700">
    <property type="term" value="F:DNA-binding transcription factor activity"/>
    <property type="evidence" value="ECO:0007669"/>
    <property type="project" value="UniProtKB-UniRule"/>
</dbReference>
<proteinExistence type="inferred from homology"/>
<dbReference type="InterPro" id="IPR007159">
    <property type="entry name" value="SpoVT-AbrB_dom"/>
</dbReference>
<evidence type="ECO:0000313" key="10">
    <source>
        <dbReference type="Proteomes" id="UP000215215"/>
    </source>
</evidence>
<dbReference type="InterPro" id="IPR035642">
    <property type="entry name" value="MraZ_N"/>
</dbReference>
<reference evidence="9 10" key="1">
    <citation type="submission" date="2017-07" db="EMBL/GenBank/DDBJ databases">
        <title>Recovery of genomes from metagenomes via a dereplication, aggregation, and scoring strategy.</title>
        <authorList>
            <person name="Sieber C.M."/>
            <person name="Probst A.J."/>
            <person name="Sharrar A."/>
            <person name="Thomas B.C."/>
            <person name="Hess M."/>
            <person name="Tringe S.G."/>
            <person name="Banfield J.F."/>
        </authorList>
    </citation>
    <scope>NUCLEOTIDE SEQUENCE [LARGE SCALE GENOMIC DNA]</scope>
    <source>
        <strain evidence="9">JGI_Cruoil_03_44_89</strain>
    </source>
</reference>
<dbReference type="InterPro" id="IPR020603">
    <property type="entry name" value="MraZ_dom"/>
</dbReference>
<comment type="subunit">
    <text evidence="7">Forms oligomers.</text>
</comment>
<evidence type="ECO:0000256" key="5">
    <source>
        <dbReference type="ARBA" id="ARBA00023125"/>
    </source>
</evidence>
<dbReference type="GO" id="GO:0009295">
    <property type="term" value="C:nucleoid"/>
    <property type="evidence" value="ECO:0007669"/>
    <property type="project" value="UniProtKB-SubCell"/>
</dbReference>
<dbReference type="HAMAP" id="MF_01008">
    <property type="entry name" value="MraZ"/>
    <property type="match status" value="1"/>
</dbReference>
<dbReference type="PANTHER" id="PTHR34701">
    <property type="entry name" value="TRANSCRIPTIONAL REGULATOR MRAZ"/>
    <property type="match status" value="1"/>
</dbReference>
<evidence type="ECO:0000256" key="3">
    <source>
        <dbReference type="ARBA" id="ARBA00022737"/>
    </source>
</evidence>
<keyword evidence="3" id="KW-0677">Repeat</keyword>
<dbReference type="GO" id="GO:0000976">
    <property type="term" value="F:transcription cis-regulatory region binding"/>
    <property type="evidence" value="ECO:0007669"/>
    <property type="project" value="TreeGrafter"/>
</dbReference>
<dbReference type="CDD" id="cd16321">
    <property type="entry name" value="MraZ_C"/>
    <property type="match status" value="1"/>
</dbReference>
<evidence type="ECO:0000256" key="2">
    <source>
        <dbReference type="ARBA" id="ARBA00022490"/>
    </source>
</evidence>
<feature type="domain" description="SpoVT-AbrB" evidence="8">
    <location>
        <begin position="5"/>
        <end position="48"/>
    </location>
</feature>
<dbReference type="GO" id="GO:0005737">
    <property type="term" value="C:cytoplasm"/>
    <property type="evidence" value="ECO:0007669"/>
    <property type="project" value="UniProtKB-UniRule"/>
</dbReference>
<name>A0A235BT19_UNCW3</name>